<gene>
    <name evidence="2" type="ORF">ACFL2Z_01140</name>
</gene>
<dbReference type="Proteomes" id="UP001594288">
    <property type="component" value="Unassembled WGS sequence"/>
</dbReference>
<keyword evidence="3" id="KW-1185">Reference proteome</keyword>
<comment type="caution">
    <text evidence="2">The sequence shown here is derived from an EMBL/GenBank/DDBJ whole genome shotgun (WGS) entry which is preliminary data.</text>
</comment>
<evidence type="ECO:0000313" key="3">
    <source>
        <dbReference type="Proteomes" id="UP001594288"/>
    </source>
</evidence>
<name>A0ABV6YNM2_UNCEI</name>
<reference evidence="2 3" key="1">
    <citation type="submission" date="2024-09" db="EMBL/GenBank/DDBJ databases">
        <authorList>
            <person name="D'Angelo T."/>
        </authorList>
    </citation>
    <scope>NUCLEOTIDE SEQUENCE [LARGE SCALE GENOMIC DNA]</scope>
    <source>
        <strain evidence="2">SAG AM-311-F02</strain>
    </source>
</reference>
<dbReference type="PROSITE" id="PS51257">
    <property type="entry name" value="PROKAR_LIPOPROTEIN"/>
    <property type="match status" value="1"/>
</dbReference>
<keyword evidence="1" id="KW-0732">Signal</keyword>
<evidence type="ECO:0000313" key="2">
    <source>
        <dbReference type="EMBL" id="MFC1799504.1"/>
    </source>
</evidence>
<protein>
    <recommendedName>
        <fullName evidence="4">Tail specific protease N-terminal domain-containing protein</fullName>
    </recommendedName>
</protein>
<dbReference type="EMBL" id="JBHPEI010000009">
    <property type="protein sequence ID" value="MFC1799504.1"/>
    <property type="molecule type" value="Genomic_DNA"/>
</dbReference>
<feature type="chain" id="PRO_5045416096" description="Tail specific protease N-terminal domain-containing protein" evidence="1">
    <location>
        <begin position="22"/>
        <end position="156"/>
    </location>
</feature>
<feature type="signal peptide" evidence="1">
    <location>
        <begin position="1"/>
        <end position="21"/>
    </location>
</feature>
<evidence type="ECO:0000256" key="1">
    <source>
        <dbReference type="SAM" id="SignalP"/>
    </source>
</evidence>
<proteinExistence type="predicted"/>
<evidence type="ECO:0008006" key="4">
    <source>
        <dbReference type="Google" id="ProtNLM"/>
    </source>
</evidence>
<accession>A0ABV6YNM2</accession>
<sequence>MVRRMVLIGLAVLLVACVANAEEQGLEKYIELLRQDLRSARVAVITEFLPMSEAQAAEFWPIYREYELELAKLTDEWLALLRDYGEHYEEMTDSKAKEIFNRVQRNDKKRFQLKQDYYRKLDRKLPSTLVTRFFQIMNQVEMLIDLQVASEVPLIE</sequence>
<organism evidence="2 3">
    <name type="scientific">Eiseniibacteriota bacterium</name>
    <dbReference type="NCBI Taxonomy" id="2212470"/>
    <lineage>
        <taxon>Bacteria</taxon>
        <taxon>Candidatus Eiseniibacteriota</taxon>
    </lineage>
</organism>